<sequence length="123" mass="13768">MASSAGGKKDAVSERRFHDALARLHAMFLDGAPDLAGQLDRVGFTRIFGLKPDIFCDRLVKIFDLDNSGEIGFREFVYGLSKFQVDTFERRIQFAYRLIDLDGDGSLDKFELLSAVKAVLDSD</sequence>
<evidence type="ECO:0000256" key="1">
    <source>
        <dbReference type="ARBA" id="ARBA00006049"/>
    </source>
</evidence>
<keyword evidence="5" id="KW-0106">Calcium</keyword>
<evidence type="ECO:0000313" key="9">
    <source>
        <dbReference type="Proteomes" id="UP000001876"/>
    </source>
</evidence>
<dbReference type="SMART" id="SM00054">
    <property type="entry name" value="EFh"/>
    <property type="match status" value="2"/>
</dbReference>
<feature type="domain" description="EF-hand" evidence="7">
    <location>
        <begin position="87"/>
        <end position="122"/>
    </location>
</feature>
<gene>
    <name evidence="8" type="ORF">MICPUCDRAFT_19187</name>
</gene>
<evidence type="ECO:0000259" key="7">
    <source>
        <dbReference type="PROSITE" id="PS50222"/>
    </source>
</evidence>
<evidence type="ECO:0000256" key="3">
    <source>
        <dbReference type="ARBA" id="ARBA00022723"/>
    </source>
</evidence>
<dbReference type="OMA" id="RLHAMFL"/>
<evidence type="ECO:0000256" key="6">
    <source>
        <dbReference type="ARBA" id="ARBA00023288"/>
    </source>
</evidence>
<dbReference type="AlphaFoldDB" id="C1MY74"/>
<dbReference type="InterPro" id="IPR018247">
    <property type="entry name" value="EF_Hand_1_Ca_BS"/>
</dbReference>
<name>C1MY74_MICPC</name>
<dbReference type="InterPro" id="IPR011992">
    <property type="entry name" value="EF-hand-dom_pair"/>
</dbReference>
<feature type="non-terminal residue" evidence="8">
    <location>
        <position position="123"/>
    </location>
</feature>
<dbReference type="InterPro" id="IPR028846">
    <property type="entry name" value="Recoverin"/>
</dbReference>
<dbReference type="STRING" id="564608.C1MY74"/>
<dbReference type="PANTHER" id="PTHR23055:SF178">
    <property type="entry name" value="NEUROCALCIN HOMOLOG"/>
    <property type="match status" value="1"/>
</dbReference>
<keyword evidence="9" id="KW-1185">Reference proteome</keyword>
<dbReference type="EMBL" id="GG663742">
    <property type="protein sequence ID" value="EEH55287.1"/>
    <property type="molecule type" value="Genomic_DNA"/>
</dbReference>
<dbReference type="OrthoDB" id="191686at2759"/>
<dbReference type="Gene3D" id="1.10.238.10">
    <property type="entry name" value="EF-hand"/>
    <property type="match status" value="1"/>
</dbReference>
<feature type="domain" description="EF-hand" evidence="7">
    <location>
        <begin position="51"/>
        <end position="86"/>
    </location>
</feature>
<dbReference type="GeneID" id="9686259"/>
<dbReference type="KEGG" id="mpp:MICPUCDRAFT_19187"/>
<dbReference type="GO" id="GO:0005509">
    <property type="term" value="F:calcium ion binding"/>
    <property type="evidence" value="ECO:0007669"/>
    <property type="project" value="InterPro"/>
</dbReference>
<reference evidence="8 9" key="1">
    <citation type="journal article" date="2009" name="Science">
        <title>Green evolution and dynamic adaptations revealed by genomes of the marine picoeukaryotes Micromonas.</title>
        <authorList>
            <person name="Worden A.Z."/>
            <person name="Lee J.H."/>
            <person name="Mock T."/>
            <person name="Rouze P."/>
            <person name="Simmons M.P."/>
            <person name="Aerts A.L."/>
            <person name="Allen A.E."/>
            <person name="Cuvelier M.L."/>
            <person name="Derelle E."/>
            <person name="Everett M.V."/>
            <person name="Foulon E."/>
            <person name="Grimwood J."/>
            <person name="Gundlach H."/>
            <person name="Henrissat B."/>
            <person name="Napoli C."/>
            <person name="McDonald S.M."/>
            <person name="Parker M.S."/>
            <person name="Rombauts S."/>
            <person name="Salamov A."/>
            <person name="Von Dassow P."/>
            <person name="Badger J.H."/>
            <person name="Coutinho P.M."/>
            <person name="Demir E."/>
            <person name="Dubchak I."/>
            <person name="Gentemann C."/>
            <person name="Eikrem W."/>
            <person name="Gready J.E."/>
            <person name="John U."/>
            <person name="Lanier W."/>
            <person name="Lindquist E.A."/>
            <person name="Lucas S."/>
            <person name="Mayer K.F."/>
            <person name="Moreau H."/>
            <person name="Not F."/>
            <person name="Otillar R."/>
            <person name="Panaud O."/>
            <person name="Pangilinan J."/>
            <person name="Paulsen I."/>
            <person name="Piegu B."/>
            <person name="Poliakov A."/>
            <person name="Robbens S."/>
            <person name="Schmutz J."/>
            <person name="Toulza E."/>
            <person name="Wyss T."/>
            <person name="Zelensky A."/>
            <person name="Zhou K."/>
            <person name="Armbrust E.V."/>
            <person name="Bhattacharya D."/>
            <person name="Goodenough U.W."/>
            <person name="Van de Peer Y."/>
            <person name="Grigoriev I.V."/>
        </authorList>
    </citation>
    <scope>NUCLEOTIDE SEQUENCE [LARGE SCALE GENOMIC DNA]</scope>
    <source>
        <strain evidence="8 9">CCMP1545</strain>
    </source>
</reference>
<comment type="similarity">
    <text evidence="1">Belongs to the recoverin family.</text>
</comment>
<organism evidence="9">
    <name type="scientific">Micromonas pusilla (strain CCMP1545)</name>
    <name type="common">Picoplanktonic green alga</name>
    <dbReference type="NCBI Taxonomy" id="564608"/>
    <lineage>
        <taxon>Eukaryota</taxon>
        <taxon>Viridiplantae</taxon>
        <taxon>Chlorophyta</taxon>
        <taxon>Mamiellophyceae</taxon>
        <taxon>Mamiellales</taxon>
        <taxon>Mamiellaceae</taxon>
        <taxon>Micromonas</taxon>
    </lineage>
</organism>
<accession>C1MY74</accession>
<protein>
    <submittedName>
        <fullName evidence="8">Predicted protein</fullName>
    </submittedName>
</protein>
<dbReference type="SUPFAM" id="SSF47473">
    <property type="entry name" value="EF-hand"/>
    <property type="match status" value="1"/>
</dbReference>
<dbReference type="PRINTS" id="PR00450">
    <property type="entry name" value="RECOVERIN"/>
</dbReference>
<keyword evidence="2" id="KW-0519">Myristate</keyword>
<dbReference type="Pfam" id="PF13202">
    <property type="entry name" value="EF-hand_5"/>
    <property type="match status" value="1"/>
</dbReference>
<evidence type="ECO:0000313" key="8">
    <source>
        <dbReference type="EMBL" id="EEH55287.1"/>
    </source>
</evidence>
<dbReference type="CDD" id="cd00051">
    <property type="entry name" value="EFh"/>
    <property type="match status" value="1"/>
</dbReference>
<dbReference type="Pfam" id="PF13833">
    <property type="entry name" value="EF-hand_8"/>
    <property type="match status" value="1"/>
</dbReference>
<dbReference type="InterPro" id="IPR002048">
    <property type="entry name" value="EF_hand_dom"/>
</dbReference>
<dbReference type="PROSITE" id="PS00018">
    <property type="entry name" value="EF_HAND_1"/>
    <property type="match status" value="2"/>
</dbReference>
<dbReference type="PANTHER" id="PTHR23055">
    <property type="entry name" value="CALCIUM BINDING PROTEINS"/>
    <property type="match status" value="1"/>
</dbReference>
<dbReference type="RefSeq" id="XP_003060518.1">
    <property type="nucleotide sequence ID" value="XM_003060472.1"/>
</dbReference>
<evidence type="ECO:0000256" key="4">
    <source>
        <dbReference type="ARBA" id="ARBA00022737"/>
    </source>
</evidence>
<dbReference type="eggNOG" id="KOG0034">
    <property type="taxonomic scope" value="Eukaryota"/>
</dbReference>
<proteinExistence type="inferred from homology"/>
<keyword evidence="3" id="KW-0479">Metal-binding</keyword>
<evidence type="ECO:0000256" key="2">
    <source>
        <dbReference type="ARBA" id="ARBA00022707"/>
    </source>
</evidence>
<keyword evidence="6" id="KW-0449">Lipoprotein</keyword>
<evidence type="ECO:0000256" key="5">
    <source>
        <dbReference type="ARBA" id="ARBA00022837"/>
    </source>
</evidence>
<dbReference type="Proteomes" id="UP000001876">
    <property type="component" value="Unassembled WGS sequence"/>
</dbReference>
<keyword evidence="4" id="KW-0677">Repeat</keyword>
<dbReference type="PROSITE" id="PS50222">
    <property type="entry name" value="EF_HAND_2"/>
    <property type="match status" value="2"/>
</dbReference>